<name>A0A0G0CW92_9BACT</name>
<gene>
    <name evidence="1" type="ORF">UR89_C0032G0002</name>
</gene>
<organism evidence="1 2">
    <name type="scientific">Candidatus Roizmanbacteria bacterium GW2011_GWA2_35_8</name>
    <dbReference type="NCBI Taxonomy" id="1618479"/>
    <lineage>
        <taxon>Bacteria</taxon>
        <taxon>Candidatus Roizmaniibacteriota</taxon>
    </lineage>
</organism>
<accession>A0A0G0CW92</accession>
<dbReference type="AlphaFoldDB" id="A0A0G0CW92"/>
<comment type="caution">
    <text evidence="1">The sequence shown here is derived from an EMBL/GenBank/DDBJ whole genome shotgun (WGS) entry which is preliminary data.</text>
</comment>
<dbReference type="EMBL" id="LBQX01000032">
    <property type="protein sequence ID" value="KKP86119.1"/>
    <property type="molecule type" value="Genomic_DNA"/>
</dbReference>
<evidence type="ECO:0000313" key="2">
    <source>
        <dbReference type="Proteomes" id="UP000034536"/>
    </source>
</evidence>
<protein>
    <submittedName>
        <fullName evidence="1">Uncharacterized protein</fullName>
    </submittedName>
</protein>
<proteinExistence type="predicted"/>
<sequence>MLISVYIYNKGDVKSLNKIQNPNIEIRNPKRSDRNNNYLNSKRFEFFYLVIKICFEIRNSCFGFLSIDIKFY</sequence>
<reference evidence="1 2" key="1">
    <citation type="journal article" date="2015" name="Nature">
        <title>rRNA introns, odd ribosomes, and small enigmatic genomes across a large radiation of phyla.</title>
        <authorList>
            <person name="Brown C.T."/>
            <person name="Hug L.A."/>
            <person name="Thomas B.C."/>
            <person name="Sharon I."/>
            <person name="Castelle C.J."/>
            <person name="Singh A."/>
            <person name="Wilkins M.J."/>
            <person name="Williams K.H."/>
            <person name="Banfield J.F."/>
        </authorList>
    </citation>
    <scope>NUCLEOTIDE SEQUENCE [LARGE SCALE GENOMIC DNA]</scope>
</reference>
<dbReference type="Proteomes" id="UP000034536">
    <property type="component" value="Unassembled WGS sequence"/>
</dbReference>
<evidence type="ECO:0000313" key="1">
    <source>
        <dbReference type="EMBL" id="KKP86119.1"/>
    </source>
</evidence>